<accession>A0ACC1PLW6</accession>
<protein>
    <submittedName>
        <fullName evidence="1">Uncharacterized protein</fullName>
    </submittedName>
</protein>
<reference evidence="1" key="1">
    <citation type="submission" date="2022-08" db="EMBL/GenBank/DDBJ databases">
        <title>Genome Sequence of Pycnoporus sanguineus.</title>
        <authorList>
            <person name="Buettner E."/>
        </authorList>
    </citation>
    <scope>NUCLEOTIDE SEQUENCE</scope>
    <source>
        <strain evidence="1">CG-C14</strain>
    </source>
</reference>
<evidence type="ECO:0000313" key="1">
    <source>
        <dbReference type="EMBL" id="KAJ2993607.1"/>
    </source>
</evidence>
<evidence type="ECO:0000313" key="2">
    <source>
        <dbReference type="Proteomes" id="UP001144978"/>
    </source>
</evidence>
<dbReference type="Proteomes" id="UP001144978">
    <property type="component" value="Unassembled WGS sequence"/>
</dbReference>
<dbReference type="EMBL" id="JANSHE010002253">
    <property type="protein sequence ID" value="KAJ2993607.1"/>
    <property type="molecule type" value="Genomic_DNA"/>
</dbReference>
<name>A0ACC1PLW6_9APHY</name>
<proteinExistence type="predicted"/>
<sequence>MLGKEEVLHQRSDVKKHRGRRVKPLTADGLPFVRPYPFPPKRGITSFRFVLPESSQVKLVGEIGEGLGYFLVDDPIDEFLQDVAPAGVDGCGRSVLEDDPIEEFLPEAVGGGMEVDEIEDADGDWPRL</sequence>
<keyword evidence="2" id="KW-1185">Reference proteome</keyword>
<gene>
    <name evidence="1" type="ORF">NUW54_g7692</name>
</gene>
<comment type="caution">
    <text evidence="1">The sequence shown here is derived from an EMBL/GenBank/DDBJ whole genome shotgun (WGS) entry which is preliminary data.</text>
</comment>
<organism evidence="1 2">
    <name type="scientific">Trametes sanguinea</name>
    <dbReference type="NCBI Taxonomy" id="158606"/>
    <lineage>
        <taxon>Eukaryota</taxon>
        <taxon>Fungi</taxon>
        <taxon>Dikarya</taxon>
        <taxon>Basidiomycota</taxon>
        <taxon>Agaricomycotina</taxon>
        <taxon>Agaricomycetes</taxon>
        <taxon>Polyporales</taxon>
        <taxon>Polyporaceae</taxon>
        <taxon>Trametes</taxon>
    </lineage>
</organism>